<evidence type="ECO:0000313" key="2">
    <source>
        <dbReference type="Proteomes" id="UP000003964"/>
    </source>
</evidence>
<dbReference type="RefSeq" id="WP_008821700.1">
    <property type="nucleotide sequence ID" value="NZ_GG770385.1"/>
</dbReference>
<proteinExistence type="predicted"/>
<sequence length="69" mass="8402">MLNKIVIKIFKRKFLKKWNRVRRLGDTYYENELIERSITEKLGTRFLNGKEILAKELMDNVAIIKIYRE</sequence>
<accession>D6LJP6</accession>
<organism evidence="1 2">
    <name type="scientific">Fusobacterium periodonticum 1_1_41FAA</name>
    <dbReference type="NCBI Taxonomy" id="469621"/>
    <lineage>
        <taxon>Bacteria</taxon>
        <taxon>Fusobacteriati</taxon>
        <taxon>Fusobacteriota</taxon>
        <taxon>Fusobacteriia</taxon>
        <taxon>Fusobacteriales</taxon>
        <taxon>Fusobacteriaceae</taxon>
        <taxon>Fusobacterium</taxon>
    </lineage>
</organism>
<gene>
    <name evidence="1" type="ORF">HMPREF0400_01818</name>
</gene>
<dbReference type="AlphaFoldDB" id="D6LJP6"/>
<protein>
    <submittedName>
        <fullName evidence="1">Hemolysin</fullName>
    </submittedName>
</protein>
<dbReference type="EMBL" id="GG770385">
    <property type="protein sequence ID" value="EFG27412.2"/>
    <property type="molecule type" value="Genomic_DNA"/>
</dbReference>
<reference evidence="1 2" key="1">
    <citation type="submission" date="2010-03" db="EMBL/GenBank/DDBJ databases">
        <title>The Genome Sequence of Fusobacterium sp. 1_1_41FAA.</title>
        <authorList>
            <consortium name="The Broad Institute Genome Sequencing Platform"/>
            <person name="Ward D."/>
            <person name="Earl A."/>
            <person name="Feldgarden M."/>
            <person name="Gevers D."/>
            <person name="Young S.K."/>
            <person name="Zeng Q."/>
            <person name="Koehrsen M."/>
            <person name="Alvarado L."/>
            <person name="Berlin A."/>
            <person name="Borenstein D."/>
            <person name="Chapman S."/>
            <person name="Chen Z."/>
            <person name="Engels R."/>
            <person name="Freedman E."/>
            <person name="Gellesch M."/>
            <person name="Goldberg J."/>
            <person name="Griggs A."/>
            <person name="Gujja S."/>
            <person name="Heilman E."/>
            <person name="Heiman D."/>
            <person name="Hepburn T."/>
            <person name="Howarth C."/>
            <person name="Jen D."/>
            <person name="Larson L."/>
            <person name="Mehta T."/>
            <person name="Park D."/>
            <person name="Pearson M."/>
            <person name="Richards J."/>
            <person name="Roberts A."/>
            <person name="Saif S."/>
            <person name="Shea T."/>
            <person name="Shenoy N."/>
            <person name="Sisk P."/>
            <person name="Stolte C."/>
            <person name="Sykes S."/>
            <person name="Walk T."/>
            <person name="White J."/>
            <person name="Yandava C."/>
            <person name="Strauss J.C."/>
            <person name="Ambrose C.E."/>
            <person name="Allen-Vercoe E."/>
            <person name="Haas B."/>
            <person name="Henn M.R."/>
            <person name="Nusbaum C."/>
            <person name="Birren B."/>
        </authorList>
    </citation>
    <scope>NUCLEOTIDE SEQUENCE [LARGE SCALE GENOMIC DNA]</scope>
    <source>
        <strain evidence="1 2">1_1_41FAA</strain>
    </source>
</reference>
<dbReference type="Proteomes" id="UP000003964">
    <property type="component" value="Unassembled WGS sequence"/>
</dbReference>
<name>D6LJP6_9FUSO</name>
<evidence type="ECO:0000313" key="1">
    <source>
        <dbReference type="EMBL" id="EFG27412.2"/>
    </source>
</evidence>